<accession>A0A9P6GGJ5</accession>
<proteinExistence type="inferred from homology"/>
<comment type="caution">
    <text evidence="6">The sequence shown here is derived from an EMBL/GenBank/DDBJ whole genome shotgun (WGS) entry which is preliminary data.</text>
</comment>
<dbReference type="InterPro" id="IPR033121">
    <property type="entry name" value="PEPTIDASE_A1"/>
</dbReference>
<keyword evidence="7" id="KW-1185">Reference proteome</keyword>
<evidence type="ECO:0000256" key="1">
    <source>
        <dbReference type="ARBA" id="ARBA00007447"/>
    </source>
</evidence>
<gene>
    <name evidence="6" type="ORF">PMIN01_06681</name>
</gene>
<comment type="similarity">
    <text evidence="1">Belongs to the peptidase A1 family.</text>
</comment>
<keyword evidence="3" id="KW-0472">Membrane</keyword>
<feature type="signal peptide" evidence="4">
    <location>
        <begin position="1"/>
        <end position="21"/>
    </location>
</feature>
<reference evidence="6" key="1">
    <citation type="journal article" date="2020" name="Mol. Plant Microbe Interact.">
        <title>Genome Sequence of the Biocontrol Agent Coniothyrium minitans strain Conio (IMI 134523).</title>
        <authorList>
            <person name="Patel D."/>
            <person name="Shittu T.A."/>
            <person name="Baroncelli R."/>
            <person name="Muthumeenakshi S."/>
            <person name="Osborne T.H."/>
            <person name="Janganan T.K."/>
            <person name="Sreenivasaprasad S."/>
        </authorList>
    </citation>
    <scope>NUCLEOTIDE SEQUENCE</scope>
    <source>
        <strain evidence="6">Conio</strain>
    </source>
</reference>
<evidence type="ECO:0000313" key="7">
    <source>
        <dbReference type="Proteomes" id="UP000756921"/>
    </source>
</evidence>
<keyword evidence="3" id="KW-1133">Transmembrane helix</keyword>
<dbReference type="PRINTS" id="PR00792">
    <property type="entry name" value="PEPSIN"/>
</dbReference>
<keyword evidence="4" id="KW-0732">Signal</keyword>
<dbReference type="InterPro" id="IPR001461">
    <property type="entry name" value="Aspartic_peptidase_A1"/>
</dbReference>
<evidence type="ECO:0000313" key="6">
    <source>
        <dbReference type="EMBL" id="KAF9735276.1"/>
    </source>
</evidence>
<keyword evidence="6" id="KW-0645">Protease</keyword>
<dbReference type="EMBL" id="WJXW01000006">
    <property type="protein sequence ID" value="KAF9735276.1"/>
    <property type="molecule type" value="Genomic_DNA"/>
</dbReference>
<dbReference type="SUPFAM" id="SSF50630">
    <property type="entry name" value="Acid proteases"/>
    <property type="match status" value="1"/>
</dbReference>
<dbReference type="OrthoDB" id="4074350at2759"/>
<keyword evidence="3" id="KW-0812">Transmembrane</keyword>
<dbReference type="Pfam" id="PF00026">
    <property type="entry name" value="Asp"/>
    <property type="match status" value="1"/>
</dbReference>
<dbReference type="Proteomes" id="UP000756921">
    <property type="component" value="Unassembled WGS sequence"/>
</dbReference>
<sequence>MVHERPHVAVLLVVLAVVALAVVAGPATPLSIRPSQQWDGKEGPWSTFRIEAGTPAQQFRVLPAHDQSATWLVLSEACSSSSSNDDNCFEARGRLYARDNSSTWKEKGFYGLEPWLEARVGQEGDGQYGWDDITLGWAGDNLPTLKNQSVAGIVTDDFWLGSLALNPRPVNFTDYNTPIPSLMQNLRNKTDDPIPSLSWSYTAGAYNKAPKVYGTLVLGGYDATKFQPNSVTFPFGSDQSFDFQVAIQTIRTSLAADPLLHTGIIAYISTLVPDIWLPESVCEKFEKAFNLTWDEKTELYLLNTSLHQTLLQEDPTVTFTLGPEIDGAGVTINMPYFNFYLTASAELTNSSSPKLYFPLKRAANDSQYVLGRAFLQSAYLSADYERNSFNLSQALYPSSQNEEEIVAVLPPLTETTHGAGDPGTGNNSGDPGAESGKALSTGAIVGIVVALVVVGAVISLVAFLLYRRRKAKLKKHELADTDIMHNISHEVSGEHIKAEMGGGMAHEVAGDMDPKAELSAHGPQKPVEAEGNSEQIYEMAGDDPKPVEVSSESMVHKIPPSMMPSNHNAMPSPVFPQWEESTSPGVHFYNDESTLTSSSEHYFNQGYPRQKQVVHL</sequence>
<evidence type="ECO:0000259" key="5">
    <source>
        <dbReference type="PROSITE" id="PS51767"/>
    </source>
</evidence>
<evidence type="ECO:0000256" key="4">
    <source>
        <dbReference type="SAM" id="SignalP"/>
    </source>
</evidence>
<feature type="transmembrane region" description="Helical" evidence="3">
    <location>
        <begin position="443"/>
        <end position="466"/>
    </location>
</feature>
<dbReference type="PROSITE" id="PS51767">
    <property type="entry name" value="PEPTIDASE_A1"/>
    <property type="match status" value="1"/>
</dbReference>
<protein>
    <submittedName>
        <fullName evidence="6">Eukaryotic aspartyl protease</fullName>
    </submittedName>
</protein>
<evidence type="ECO:0000256" key="3">
    <source>
        <dbReference type="SAM" id="Phobius"/>
    </source>
</evidence>
<dbReference type="InterPro" id="IPR021109">
    <property type="entry name" value="Peptidase_aspartic_dom_sf"/>
</dbReference>
<dbReference type="PANTHER" id="PTHR47966:SF51">
    <property type="entry name" value="BETA-SITE APP-CLEAVING ENZYME, ISOFORM A-RELATED"/>
    <property type="match status" value="1"/>
</dbReference>
<organism evidence="6 7">
    <name type="scientific">Paraphaeosphaeria minitans</name>
    <dbReference type="NCBI Taxonomy" id="565426"/>
    <lineage>
        <taxon>Eukaryota</taxon>
        <taxon>Fungi</taxon>
        <taxon>Dikarya</taxon>
        <taxon>Ascomycota</taxon>
        <taxon>Pezizomycotina</taxon>
        <taxon>Dothideomycetes</taxon>
        <taxon>Pleosporomycetidae</taxon>
        <taxon>Pleosporales</taxon>
        <taxon>Massarineae</taxon>
        <taxon>Didymosphaeriaceae</taxon>
        <taxon>Paraphaeosphaeria</taxon>
    </lineage>
</organism>
<feature type="chain" id="PRO_5040109202" evidence="4">
    <location>
        <begin position="22"/>
        <end position="616"/>
    </location>
</feature>
<evidence type="ECO:0000256" key="2">
    <source>
        <dbReference type="SAM" id="MobiDB-lite"/>
    </source>
</evidence>
<name>A0A9P6GGJ5_9PLEO</name>
<dbReference type="GO" id="GO:0006508">
    <property type="term" value="P:proteolysis"/>
    <property type="evidence" value="ECO:0007669"/>
    <property type="project" value="UniProtKB-KW"/>
</dbReference>
<feature type="region of interest" description="Disordered" evidence="2">
    <location>
        <begin position="413"/>
        <end position="434"/>
    </location>
</feature>
<dbReference type="AlphaFoldDB" id="A0A9P6GGJ5"/>
<keyword evidence="6" id="KW-0378">Hydrolase</keyword>
<dbReference type="PANTHER" id="PTHR47966">
    <property type="entry name" value="BETA-SITE APP-CLEAVING ENZYME, ISOFORM A-RELATED"/>
    <property type="match status" value="1"/>
</dbReference>
<dbReference type="GO" id="GO:0000324">
    <property type="term" value="C:fungal-type vacuole"/>
    <property type="evidence" value="ECO:0007669"/>
    <property type="project" value="TreeGrafter"/>
</dbReference>
<dbReference type="Gene3D" id="2.40.70.10">
    <property type="entry name" value="Acid Proteases"/>
    <property type="match status" value="2"/>
</dbReference>
<dbReference type="GO" id="GO:0004190">
    <property type="term" value="F:aspartic-type endopeptidase activity"/>
    <property type="evidence" value="ECO:0007669"/>
    <property type="project" value="InterPro"/>
</dbReference>
<feature type="domain" description="Peptidase A1" evidence="5">
    <location>
        <begin position="46"/>
        <end position="392"/>
    </location>
</feature>